<name>A0A2G2W520_CAPBA</name>
<dbReference type="PANTHER" id="PTHR11689">
    <property type="entry name" value="CHLORIDE CHANNEL PROTEIN CLC FAMILY MEMBER"/>
    <property type="match status" value="1"/>
</dbReference>
<reference evidence="8 9" key="1">
    <citation type="journal article" date="2017" name="Genome Biol.">
        <title>New reference genome sequences of hot pepper reveal the massive evolution of plant disease-resistance genes by retroduplication.</title>
        <authorList>
            <person name="Kim S."/>
            <person name="Park J."/>
            <person name="Yeom S.I."/>
            <person name="Kim Y.M."/>
            <person name="Seo E."/>
            <person name="Kim K.T."/>
            <person name="Kim M.S."/>
            <person name="Lee J.M."/>
            <person name="Cheong K."/>
            <person name="Shin H.S."/>
            <person name="Kim S.B."/>
            <person name="Han K."/>
            <person name="Lee J."/>
            <person name="Park M."/>
            <person name="Lee H.A."/>
            <person name="Lee H.Y."/>
            <person name="Lee Y."/>
            <person name="Oh S."/>
            <person name="Lee J.H."/>
            <person name="Choi E."/>
            <person name="Choi E."/>
            <person name="Lee S.E."/>
            <person name="Jeon J."/>
            <person name="Kim H."/>
            <person name="Choi G."/>
            <person name="Song H."/>
            <person name="Lee J."/>
            <person name="Lee S.C."/>
            <person name="Kwon J.K."/>
            <person name="Lee H.Y."/>
            <person name="Koo N."/>
            <person name="Hong Y."/>
            <person name="Kim R.W."/>
            <person name="Kang W.H."/>
            <person name="Huh J.H."/>
            <person name="Kang B.C."/>
            <person name="Yang T.J."/>
            <person name="Lee Y.H."/>
            <person name="Bennetzen J.L."/>
            <person name="Choi D."/>
        </authorList>
    </citation>
    <scope>NUCLEOTIDE SEQUENCE [LARGE SCALE GENOMIC DNA]</scope>
    <source>
        <strain evidence="9">cv. PBC81</strain>
    </source>
</reference>
<keyword evidence="6 7" id="KW-0472">Membrane</keyword>
<evidence type="ECO:0000256" key="4">
    <source>
        <dbReference type="ARBA" id="ARBA00022989"/>
    </source>
</evidence>
<evidence type="ECO:0000256" key="6">
    <source>
        <dbReference type="ARBA" id="ARBA00023136"/>
    </source>
</evidence>
<dbReference type="InterPro" id="IPR051280">
    <property type="entry name" value="Cl-channel/antiporter"/>
</dbReference>
<dbReference type="AlphaFoldDB" id="A0A2G2W520"/>
<dbReference type="Proteomes" id="UP000224567">
    <property type="component" value="Unassembled WGS sequence"/>
</dbReference>
<evidence type="ECO:0000256" key="3">
    <source>
        <dbReference type="ARBA" id="ARBA00022737"/>
    </source>
</evidence>
<keyword evidence="5" id="KW-0129">CBS domain</keyword>
<dbReference type="GO" id="GO:0015108">
    <property type="term" value="F:chloride transmembrane transporter activity"/>
    <property type="evidence" value="ECO:0007669"/>
    <property type="project" value="InterPro"/>
</dbReference>
<organism evidence="8 9">
    <name type="scientific">Capsicum baccatum</name>
    <name type="common">Peruvian pepper</name>
    <dbReference type="NCBI Taxonomy" id="33114"/>
    <lineage>
        <taxon>Eukaryota</taxon>
        <taxon>Viridiplantae</taxon>
        <taxon>Streptophyta</taxon>
        <taxon>Embryophyta</taxon>
        <taxon>Tracheophyta</taxon>
        <taxon>Spermatophyta</taxon>
        <taxon>Magnoliopsida</taxon>
        <taxon>eudicotyledons</taxon>
        <taxon>Gunneridae</taxon>
        <taxon>Pentapetalae</taxon>
        <taxon>asterids</taxon>
        <taxon>lamiids</taxon>
        <taxon>Solanales</taxon>
        <taxon>Solanaceae</taxon>
        <taxon>Solanoideae</taxon>
        <taxon>Capsiceae</taxon>
        <taxon>Capsicum</taxon>
    </lineage>
</organism>
<evidence type="ECO:0000256" key="2">
    <source>
        <dbReference type="ARBA" id="ARBA00022692"/>
    </source>
</evidence>
<gene>
    <name evidence="8" type="ORF">CQW23_19172</name>
</gene>
<evidence type="ECO:0000313" key="8">
    <source>
        <dbReference type="EMBL" id="PHT40318.1"/>
    </source>
</evidence>
<reference evidence="9" key="2">
    <citation type="journal article" date="2017" name="J. Anim. Genet.">
        <title>Multiple reference genome sequences of hot pepper reveal the massive evolution of plant disease resistance genes by retroduplication.</title>
        <authorList>
            <person name="Kim S."/>
            <person name="Park J."/>
            <person name="Yeom S.-I."/>
            <person name="Kim Y.-M."/>
            <person name="Seo E."/>
            <person name="Kim K.-T."/>
            <person name="Kim M.-S."/>
            <person name="Lee J.M."/>
            <person name="Cheong K."/>
            <person name="Shin H.-S."/>
            <person name="Kim S.-B."/>
            <person name="Han K."/>
            <person name="Lee J."/>
            <person name="Park M."/>
            <person name="Lee H.-A."/>
            <person name="Lee H.-Y."/>
            <person name="Lee Y."/>
            <person name="Oh S."/>
            <person name="Lee J.H."/>
            <person name="Choi E."/>
            <person name="Choi E."/>
            <person name="Lee S.E."/>
            <person name="Jeon J."/>
            <person name="Kim H."/>
            <person name="Choi G."/>
            <person name="Song H."/>
            <person name="Lee J."/>
            <person name="Lee S.-C."/>
            <person name="Kwon J.-K."/>
            <person name="Lee H.-Y."/>
            <person name="Koo N."/>
            <person name="Hong Y."/>
            <person name="Kim R.W."/>
            <person name="Kang W.-H."/>
            <person name="Huh J.H."/>
            <person name="Kang B.-C."/>
            <person name="Yang T.-J."/>
            <person name="Lee Y.-H."/>
            <person name="Bennetzen J.L."/>
            <person name="Choi D."/>
        </authorList>
    </citation>
    <scope>NUCLEOTIDE SEQUENCE [LARGE SCALE GENOMIC DNA]</scope>
    <source>
        <strain evidence="9">cv. PBC81</strain>
    </source>
</reference>
<protein>
    <submittedName>
        <fullName evidence="8">Chloride channel protein CLC-a</fullName>
    </submittedName>
</protein>
<feature type="transmembrane region" description="Helical" evidence="7">
    <location>
        <begin position="54"/>
        <end position="74"/>
    </location>
</feature>
<evidence type="ECO:0000256" key="5">
    <source>
        <dbReference type="ARBA" id="ARBA00023122"/>
    </source>
</evidence>
<keyword evidence="9" id="KW-1185">Reference proteome</keyword>
<sequence>MGSGYGRLLGIAMRPYTKIDQGLYVVLGASSLMAGSMRMTVTVCIIFLELTNNLLLLPITMFLLLIVKSVANCFNQSIYEIMLELKGLPFLEAHPEPWMRNITVGELAEVRPPGVTVNGIEKVRRIVEVLKYTTHNGFPVVDVVITRIAWTYLKNSPSFGAQEESGSCMRGE</sequence>
<comment type="subcellular location">
    <subcellularLocation>
        <location evidence="1">Membrane</location>
        <topology evidence="1">Multi-pass membrane protein</topology>
    </subcellularLocation>
</comment>
<feature type="transmembrane region" description="Helical" evidence="7">
    <location>
        <begin position="23"/>
        <end position="48"/>
    </location>
</feature>
<keyword evidence="3" id="KW-0677">Repeat</keyword>
<dbReference type="InterPro" id="IPR014743">
    <property type="entry name" value="Cl-channel_core"/>
</dbReference>
<keyword evidence="4 7" id="KW-1133">Transmembrane helix</keyword>
<dbReference type="PRINTS" id="PR00762">
    <property type="entry name" value="CLCHANNEL"/>
</dbReference>
<dbReference type="EMBL" id="MLFT02000008">
    <property type="protein sequence ID" value="PHT40318.1"/>
    <property type="molecule type" value="Genomic_DNA"/>
</dbReference>
<accession>A0A2G2W520</accession>
<dbReference type="OrthoDB" id="1723230at2759"/>
<evidence type="ECO:0000256" key="7">
    <source>
        <dbReference type="SAM" id="Phobius"/>
    </source>
</evidence>
<dbReference type="InterPro" id="IPR001807">
    <property type="entry name" value="ClC"/>
</dbReference>
<evidence type="ECO:0000313" key="9">
    <source>
        <dbReference type="Proteomes" id="UP000224567"/>
    </source>
</evidence>
<dbReference type="Pfam" id="PF00654">
    <property type="entry name" value="Voltage_CLC"/>
    <property type="match status" value="1"/>
</dbReference>
<evidence type="ECO:0000256" key="1">
    <source>
        <dbReference type="ARBA" id="ARBA00004141"/>
    </source>
</evidence>
<comment type="caution">
    <text evidence="8">The sequence shown here is derived from an EMBL/GenBank/DDBJ whole genome shotgun (WGS) entry which is preliminary data.</text>
</comment>
<dbReference type="STRING" id="33114.A0A2G2W520"/>
<proteinExistence type="predicted"/>
<dbReference type="SUPFAM" id="SSF81340">
    <property type="entry name" value="Clc chloride channel"/>
    <property type="match status" value="1"/>
</dbReference>
<dbReference type="GO" id="GO:0009705">
    <property type="term" value="C:plant-type vacuole membrane"/>
    <property type="evidence" value="ECO:0007669"/>
    <property type="project" value="TreeGrafter"/>
</dbReference>
<dbReference type="GO" id="GO:0009671">
    <property type="term" value="F:nitrate:proton symporter activity"/>
    <property type="evidence" value="ECO:0007669"/>
    <property type="project" value="TreeGrafter"/>
</dbReference>
<dbReference type="PANTHER" id="PTHR11689:SF154">
    <property type="entry name" value="CHLORIDE CHANNEL PROTEIN"/>
    <property type="match status" value="1"/>
</dbReference>
<keyword evidence="2 7" id="KW-0812">Transmembrane</keyword>
<dbReference type="Gene3D" id="1.10.3080.10">
    <property type="entry name" value="Clc chloride channel"/>
    <property type="match status" value="1"/>
</dbReference>